<dbReference type="RefSeq" id="XP_018995485.1">
    <property type="nucleotide sequence ID" value="XM_019136816.1"/>
</dbReference>
<proteinExistence type="predicted"/>
<name>A0A1E3HXA6_9TREE</name>
<dbReference type="STRING" id="1295533.A0A1E3HXA6"/>
<organism evidence="1 2">
    <name type="scientific">Cryptococcus amylolentus CBS 6039</name>
    <dbReference type="NCBI Taxonomy" id="1295533"/>
    <lineage>
        <taxon>Eukaryota</taxon>
        <taxon>Fungi</taxon>
        <taxon>Dikarya</taxon>
        <taxon>Basidiomycota</taxon>
        <taxon>Agaricomycotina</taxon>
        <taxon>Tremellomycetes</taxon>
        <taxon>Tremellales</taxon>
        <taxon>Cryptococcaceae</taxon>
        <taxon>Cryptococcus</taxon>
    </lineage>
</organism>
<dbReference type="AlphaFoldDB" id="A0A1E3HXA6"/>
<gene>
    <name evidence="1" type="ORF">L202_03043</name>
</gene>
<evidence type="ECO:0000313" key="1">
    <source>
        <dbReference type="EMBL" id="ODN80919.1"/>
    </source>
</evidence>
<dbReference type="GeneID" id="30154352"/>
<dbReference type="EMBL" id="AWGJ01000004">
    <property type="protein sequence ID" value="ODN80919.1"/>
    <property type="molecule type" value="Genomic_DNA"/>
</dbReference>
<protein>
    <submittedName>
        <fullName evidence="1">Uncharacterized protein</fullName>
    </submittedName>
</protein>
<dbReference type="PANTHER" id="PTHR43388:SF1">
    <property type="entry name" value="HYDROGENASE MATURATION FACTOR HOXX"/>
    <property type="match status" value="1"/>
</dbReference>
<dbReference type="PANTHER" id="PTHR43388">
    <property type="entry name" value="HYDROGENASE MATURATION FACTOR HOXX"/>
    <property type="match status" value="1"/>
</dbReference>
<keyword evidence="2" id="KW-1185">Reference proteome</keyword>
<dbReference type="OrthoDB" id="10495905at2759"/>
<reference evidence="1 2" key="1">
    <citation type="submission" date="2016-06" db="EMBL/GenBank/DDBJ databases">
        <title>Evolution of pathogenesis and genome organization in the Tremellales.</title>
        <authorList>
            <person name="Cuomo C."/>
            <person name="Litvintseva A."/>
            <person name="Heitman J."/>
            <person name="Chen Y."/>
            <person name="Sun S."/>
            <person name="Springer D."/>
            <person name="Dromer F."/>
            <person name="Young S."/>
            <person name="Zeng Q."/>
            <person name="Chapman S."/>
            <person name="Gujja S."/>
            <person name="Saif S."/>
            <person name="Birren B."/>
        </authorList>
    </citation>
    <scope>NUCLEOTIDE SEQUENCE [LARGE SCALE GENOMIC DNA]</scope>
    <source>
        <strain evidence="1 2">CBS 6039</strain>
    </source>
</reference>
<dbReference type="Proteomes" id="UP000094065">
    <property type="component" value="Unassembled WGS sequence"/>
</dbReference>
<evidence type="ECO:0000313" key="2">
    <source>
        <dbReference type="Proteomes" id="UP000094065"/>
    </source>
</evidence>
<comment type="caution">
    <text evidence="1">The sequence shown here is derived from an EMBL/GenBank/DDBJ whole genome shotgun (WGS) entry which is preliminary data.</text>
</comment>
<accession>A0A1E3HXA6</accession>
<sequence length="193" mass="20606">MPSSPTFSVSQPIYASSAVDLEFSIGSMIDRGRLSDVYSLTSRVPANHPDDLPPLVVKTKPIDPKIPIAEAIKLAGHGKILGECAKRPGKRGRLSGRRYCRTLLSALQWAADPSRGDVKVLALMGSGYFSNGMALNNIEHASSPGQETWDNICAIDDIVSFLCSDTSNEKPASIQGQGKALSERGIVPVASVR</sequence>
<dbReference type="InterPro" id="IPR047180">
    <property type="entry name" value="HoxX-like"/>
</dbReference>